<dbReference type="RefSeq" id="WP_250858344.1">
    <property type="nucleotide sequence ID" value="NZ_JAGSOJ010000001.1"/>
</dbReference>
<evidence type="ECO:0000259" key="1">
    <source>
        <dbReference type="Pfam" id="PF00882"/>
    </source>
</evidence>
<dbReference type="InterPro" id="IPR029002">
    <property type="entry name" value="PLPC/GPLD1"/>
</dbReference>
<dbReference type="Proteomes" id="UP001056429">
    <property type="component" value="Unassembled WGS sequence"/>
</dbReference>
<dbReference type="EMBL" id="JAGSOJ010000001">
    <property type="protein sequence ID" value="MCM1989346.1"/>
    <property type="molecule type" value="Genomic_DNA"/>
</dbReference>
<dbReference type="Pfam" id="PF00882">
    <property type="entry name" value="Zn_dep_PLPC"/>
    <property type="match status" value="1"/>
</dbReference>
<feature type="domain" description="Phospholipase C/D" evidence="1">
    <location>
        <begin position="14"/>
        <end position="129"/>
    </location>
</feature>
<organism evidence="2 3">
    <name type="scientific">Oceanirhabdus seepicola</name>
    <dbReference type="NCBI Taxonomy" id="2828781"/>
    <lineage>
        <taxon>Bacteria</taxon>
        <taxon>Bacillati</taxon>
        <taxon>Bacillota</taxon>
        <taxon>Clostridia</taxon>
        <taxon>Eubacteriales</taxon>
        <taxon>Clostridiaceae</taxon>
        <taxon>Oceanirhabdus</taxon>
    </lineage>
</organism>
<proteinExistence type="predicted"/>
<reference evidence="2" key="1">
    <citation type="journal article" date="2021" name="mSystems">
        <title>Bacteria and Archaea Synergistically Convert Glycine Betaine to Biogenic Methane in the Formosa Cold Seep of the South China Sea.</title>
        <authorList>
            <person name="Li L."/>
            <person name="Zhang W."/>
            <person name="Zhang S."/>
            <person name="Song L."/>
            <person name="Sun Q."/>
            <person name="Zhang H."/>
            <person name="Xiang H."/>
            <person name="Dong X."/>
        </authorList>
    </citation>
    <scope>NUCLEOTIDE SEQUENCE</scope>
    <source>
        <strain evidence="2">ZWT</strain>
    </source>
</reference>
<protein>
    <submittedName>
        <fullName evidence="2">Zinc dependent phospholipase C family protein</fullName>
    </submittedName>
</protein>
<evidence type="ECO:0000313" key="2">
    <source>
        <dbReference type="EMBL" id="MCM1989346.1"/>
    </source>
</evidence>
<evidence type="ECO:0000313" key="3">
    <source>
        <dbReference type="Proteomes" id="UP001056429"/>
    </source>
</evidence>
<accession>A0A9J6NY16</accession>
<name>A0A9J6NY16_9CLOT</name>
<gene>
    <name evidence="2" type="ORF">KDK92_06310</name>
</gene>
<comment type="caution">
    <text evidence="2">The sequence shown here is derived from an EMBL/GenBank/DDBJ whole genome shotgun (WGS) entry which is preliminary data.</text>
</comment>
<reference evidence="2" key="2">
    <citation type="submission" date="2021-04" db="EMBL/GenBank/DDBJ databases">
        <authorList>
            <person name="Dong X."/>
        </authorList>
    </citation>
    <scope>NUCLEOTIDE SEQUENCE</scope>
    <source>
        <strain evidence="2">ZWT</strain>
    </source>
</reference>
<dbReference type="AlphaFoldDB" id="A0A9J6NY16"/>
<keyword evidence="3" id="KW-1185">Reference proteome</keyword>
<sequence>MKNGVKNMATWVAHIKVAERLLEKLKLDDEMFLAGNTGPDSGVPNEDHSAFTPGKKITHWLDETLDVEYQTKINAENFFDQHIKNRKLEEKEKSFLIGYYTHLLTDIEWSKMHAGIMKRDNEYYEKLKSDKNFIWTVKKDWYGLDYKYIKENENCIFNRVYKNIKEIPDYLDYFPKDAFINQKEAIVDYYTEKNESKFSKEFKYLTEDMMEQFIEGCSANILEILNKKGFIN</sequence>